<keyword evidence="1" id="KW-1133">Transmembrane helix</keyword>
<name>A0A543IC80_9ACTN</name>
<dbReference type="RefSeq" id="WP_185758721.1">
    <property type="nucleotide sequence ID" value="NZ_VFPO01000001.1"/>
</dbReference>
<sequence>MTAIAVVLDVVALGFLAGFLYLVTRRETVPGDDAGRTVSMILIAVSLGLLSVPLWSLL</sequence>
<dbReference type="EMBL" id="VFPO01000001">
    <property type="protein sequence ID" value="TQM68184.1"/>
    <property type="molecule type" value="Genomic_DNA"/>
</dbReference>
<proteinExistence type="predicted"/>
<keyword evidence="1" id="KW-0472">Membrane</keyword>
<keyword evidence="3" id="KW-1185">Reference proteome</keyword>
<evidence type="ECO:0000313" key="3">
    <source>
        <dbReference type="Proteomes" id="UP000316706"/>
    </source>
</evidence>
<organism evidence="2 3">
    <name type="scientific">Actinomadura hallensis</name>
    <dbReference type="NCBI Taxonomy" id="337895"/>
    <lineage>
        <taxon>Bacteria</taxon>
        <taxon>Bacillati</taxon>
        <taxon>Actinomycetota</taxon>
        <taxon>Actinomycetes</taxon>
        <taxon>Streptosporangiales</taxon>
        <taxon>Thermomonosporaceae</taxon>
        <taxon>Actinomadura</taxon>
    </lineage>
</organism>
<protein>
    <submittedName>
        <fullName evidence="2">Uncharacterized protein</fullName>
    </submittedName>
</protein>
<keyword evidence="1" id="KW-0812">Transmembrane</keyword>
<feature type="transmembrane region" description="Helical" evidence="1">
    <location>
        <begin position="35"/>
        <end position="55"/>
    </location>
</feature>
<reference evidence="2 3" key="1">
    <citation type="submission" date="2019-06" db="EMBL/GenBank/DDBJ databases">
        <title>Sequencing the genomes of 1000 actinobacteria strains.</title>
        <authorList>
            <person name="Klenk H.-P."/>
        </authorList>
    </citation>
    <scope>NUCLEOTIDE SEQUENCE [LARGE SCALE GENOMIC DNA]</scope>
    <source>
        <strain evidence="2 3">DSM 45043</strain>
    </source>
</reference>
<comment type="caution">
    <text evidence="2">The sequence shown here is derived from an EMBL/GenBank/DDBJ whole genome shotgun (WGS) entry which is preliminary data.</text>
</comment>
<gene>
    <name evidence="2" type="ORF">FHX41_1820</name>
</gene>
<dbReference type="AlphaFoldDB" id="A0A543IC80"/>
<feature type="transmembrane region" description="Helical" evidence="1">
    <location>
        <begin position="6"/>
        <end position="23"/>
    </location>
</feature>
<evidence type="ECO:0000256" key="1">
    <source>
        <dbReference type="SAM" id="Phobius"/>
    </source>
</evidence>
<dbReference type="Proteomes" id="UP000316706">
    <property type="component" value="Unassembled WGS sequence"/>
</dbReference>
<accession>A0A543IC80</accession>
<evidence type="ECO:0000313" key="2">
    <source>
        <dbReference type="EMBL" id="TQM68184.1"/>
    </source>
</evidence>